<dbReference type="EMBL" id="MK072176">
    <property type="protein sequence ID" value="AYV79747.1"/>
    <property type="molecule type" value="Genomic_DNA"/>
</dbReference>
<dbReference type="SMART" id="SM00248">
    <property type="entry name" value="ANK"/>
    <property type="match status" value="3"/>
</dbReference>
<dbReference type="PROSITE" id="PS50088">
    <property type="entry name" value="ANK_REPEAT"/>
    <property type="match status" value="2"/>
</dbReference>
<keyword evidence="2" id="KW-0040">ANK repeat</keyword>
<name>A0A3G4ZXV6_9VIRU</name>
<gene>
    <name evidence="3" type="ORF">Faunusvirus45_7</name>
</gene>
<dbReference type="PROSITE" id="PS50297">
    <property type="entry name" value="ANK_REP_REGION"/>
    <property type="match status" value="1"/>
</dbReference>
<evidence type="ECO:0000313" key="3">
    <source>
        <dbReference type="EMBL" id="AYV79747.1"/>
    </source>
</evidence>
<dbReference type="PANTHER" id="PTHR24198">
    <property type="entry name" value="ANKYRIN REPEAT AND PROTEIN KINASE DOMAIN-CONTAINING PROTEIN"/>
    <property type="match status" value="1"/>
</dbReference>
<organism evidence="3">
    <name type="scientific">Faunusvirus sp</name>
    <dbReference type="NCBI Taxonomy" id="2487766"/>
    <lineage>
        <taxon>Viruses</taxon>
        <taxon>Varidnaviria</taxon>
        <taxon>Bamfordvirae</taxon>
        <taxon>Nucleocytoviricota</taxon>
        <taxon>Megaviricetes</taxon>
        <taxon>Imitervirales</taxon>
        <taxon>Mimiviridae</taxon>
    </lineage>
</organism>
<protein>
    <submittedName>
        <fullName evidence="3">Uncharacterized protein</fullName>
    </submittedName>
</protein>
<dbReference type="SUPFAM" id="SSF48403">
    <property type="entry name" value="Ankyrin repeat"/>
    <property type="match status" value="1"/>
</dbReference>
<dbReference type="Gene3D" id="1.25.40.20">
    <property type="entry name" value="Ankyrin repeat-containing domain"/>
    <property type="match status" value="1"/>
</dbReference>
<accession>A0A3G4ZXV6</accession>
<reference evidence="3" key="1">
    <citation type="submission" date="2018-10" db="EMBL/GenBank/DDBJ databases">
        <title>Hidden diversity of soil giant viruses.</title>
        <authorList>
            <person name="Schulz F."/>
            <person name="Alteio L."/>
            <person name="Goudeau D."/>
            <person name="Ryan E.M."/>
            <person name="Malmstrom R.R."/>
            <person name="Blanchard J."/>
            <person name="Woyke T."/>
        </authorList>
    </citation>
    <scope>NUCLEOTIDE SEQUENCE</scope>
    <source>
        <strain evidence="3">FNV1</strain>
    </source>
</reference>
<proteinExistence type="predicted"/>
<evidence type="ECO:0000256" key="1">
    <source>
        <dbReference type="ARBA" id="ARBA00022737"/>
    </source>
</evidence>
<evidence type="ECO:0000256" key="2">
    <source>
        <dbReference type="ARBA" id="ARBA00023043"/>
    </source>
</evidence>
<dbReference type="InterPro" id="IPR002110">
    <property type="entry name" value="Ankyrin_rpt"/>
</dbReference>
<sequence>MSVKTVHELLYTASDDECIIHIDKLSDINITNICGSTLLMQSVIMGRIKIAEYLIKCGCDIDAVNHNNTTALMYACSYDRRDICQLLIKNNANVNMVNAHNKSAIIMAYWESSEDTVIDLLKSGAKFMDLFTLLDHQSIMYDTGTIKYHLRDMYRDEIISVINTSDADNIIAHCFSKIYVPQIVDIISAFII</sequence>
<dbReference type="Pfam" id="PF12796">
    <property type="entry name" value="Ank_2"/>
    <property type="match status" value="1"/>
</dbReference>
<keyword evidence="1" id="KW-0677">Repeat</keyword>
<dbReference type="PANTHER" id="PTHR24198:SF165">
    <property type="entry name" value="ANKYRIN REPEAT-CONTAINING PROTEIN-RELATED"/>
    <property type="match status" value="1"/>
</dbReference>
<dbReference type="InterPro" id="IPR036770">
    <property type="entry name" value="Ankyrin_rpt-contain_sf"/>
</dbReference>